<organism evidence="1 2">
    <name type="scientific">Cavenderia fasciculata</name>
    <name type="common">Slime mold</name>
    <name type="synonym">Dictyostelium fasciculatum</name>
    <dbReference type="NCBI Taxonomy" id="261658"/>
    <lineage>
        <taxon>Eukaryota</taxon>
        <taxon>Amoebozoa</taxon>
        <taxon>Evosea</taxon>
        <taxon>Eumycetozoa</taxon>
        <taxon>Dictyostelia</taxon>
        <taxon>Acytosteliales</taxon>
        <taxon>Cavenderiaceae</taxon>
        <taxon>Cavenderia</taxon>
    </lineage>
</organism>
<evidence type="ECO:0000313" key="1">
    <source>
        <dbReference type="EMBL" id="EGG14362.1"/>
    </source>
</evidence>
<proteinExistence type="predicted"/>
<name>F4QC81_CACFS</name>
<accession>F4QC81</accession>
<protein>
    <submittedName>
        <fullName evidence="1">Uncharacterized protein</fullName>
    </submittedName>
</protein>
<keyword evidence="2" id="KW-1185">Reference proteome</keyword>
<sequence length="86" mass="9398">MKFPSISSSMNLCASSTLPQKVCKIAAISSLVVVELIRCSFTVKAELVDIPSPSIKITIISRSGVEKRITINFLTLWWIEGASTLK</sequence>
<dbReference type="Proteomes" id="UP000007797">
    <property type="component" value="Unassembled WGS sequence"/>
</dbReference>
<dbReference type="EMBL" id="GL883029">
    <property type="protein sequence ID" value="EGG14362.1"/>
    <property type="molecule type" value="Genomic_DNA"/>
</dbReference>
<dbReference type="GeneID" id="14866469"/>
<reference evidence="2" key="1">
    <citation type="journal article" date="2011" name="Genome Res.">
        <title>Phylogeny-wide analysis of social amoeba genomes highlights ancient origins for complex intercellular communication.</title>
        <authorList>
            <person name="Heidel A.J."/>
            <person name="Lawal H.M."/>
            <person name="Felder M."/>
            <person name="Schilde C."/>
            <person name="Helps N.R."/>
            <person name="Tunggal B."/>
            <person name="Rivero F."/>
            <person name="John U."/>
            <person name="Schleicher M."/>
            <person name="Eichinger L."/>
            <person name="Platzer M."/>
            <person name="Noegel A.A."/>
            <person name="Schaap P."/>
            <person name="Gloeckner G."/>
        </authorList>
    </citation>
    <scope>NUCLEOTIDE SEQUENCE [LARGE SCALE GENOMIC DNA]</scope>
    <source>
        <strain evidence="2">SH3</strain>
    </source>
</reference>
<evidence type="ECO:0000313" key="2">
    <source>
        <dbReference type="Proteomes" id="UP000007797"/>
    </source>
</evidence>
<dbReference type="AlphaFoldDB" id="F4QC81"/>
<dbReference type="RefSeq" id="XP_004351086.1">
    <property type="nucleotide sequence ID" value="XM_004351034.1"/>
</dbReference>
<gene>
    <name evidence="1" type="ORF">DFA_12134</name>
</gene>
<dbReference type="KEGG" id="dfa:DFA_12134"/>